<keyword evidence="4 5" id="KW-0143">Chaperone</keyword>
<keyword evidence="3 5" id="KW-0067">ATP-binding</keyword>
<dbReference type="PANTHER" id="PTHR11353">
    <property type="entry name" value="CHAPERONIN"/>
    <property type="match status" value="1"/>
</dbReference>
<comment type="caution">
    <text evidence="6">The sequence shown here is derived from an EMBL/GenBank/DDBJ whole genome shotgun (WGS) entry which is preliminary data.</text>
</comment>
<evidence type="ECO:0000256" key="5">
    <source>
        <dbReference type="RuleBase" id="RU004187"/>
    </source>
</evidence>
<dbReference type="GO" id="GO:0140662">
    <property type="term" value="F:ATP-dependent protein folding chaperone"/>
    <property type="evidence" value="ECO:0007669"/>
    <property type="project" value="InterPro"/>
</dbReference>
<dbReference type="SUPFAM" id="SSF52029">
    <property type="entry name" value="GroEL apical domain-like"/>
    <property type="match status" value="1"/>
</dbReference>
<dbReference type="GO" id="GO:0005524">
    <property type="term" value="F:ATP binding"/>
    <property type="evidence" value="ECO:0007669"/>
    <property type="project" value="UniProtKB-KW"/>
</dbReference>
<name>A0A6A3C6Y9_HIBSY</name>
<dbReference type="InterPro" id="IPR027409">
    <property type="entry name" value="GroEL-like_apical_dom_sf"/>
</dbReference>
<sequence length="375" mass="41234">MDKMLHSPDGDVTITNDGATILEQMDVDNQIAKLMVELSRSQDYEIGDGTTGLVFMAGALLEQAERLLERGIHPIRIAEGYEMASRIADEHLEHISQKFDFGPTNIEPLVQTCMTTLSSKMQVSYLFFLDVGATLVICQWGFDDEANRLLLHCHLPAARWVGDLELELIAIATGGRIVPRFQELTPEKLGRAGLVRGKSFGTTKDKMLYVEHCANSRSVTIFIRGGNKMMIEETKRSIHDALCVARKLIHNNSIVYGGGSAEVSCSIAVEAAADKCPGVEQYAIRAFADALDSVPMALAENSGLQPIETLSVVKSQQIKENNPHFGIDCNDVGTNDMREQNVFETLIGKQQQILLATQVVKMILKIDDVISPSSL</sequence>
<dbReference type="InterPro" id="IPR002194">
    <property type="entry name" value="Chaperonin_TCP-1_CS"/>
</dbReference>
<dbReference type="PROSITE" id="PS00751">
    <property type="entry name" value="TCP1_2"/>
    <property type="match status" value="1"/>
</dbReference>
<keyword evidence="7" id="KW-1185">Reference proteome</keyword>
<dbReference type="InterPro" id="IPR002423">
    <property type="entry name" value="Cpn60/GroEL/TCP-1"/>
</dbReference>
<dbReference type="GO" id="GO:0016887">
    <property type="term" value="F:ATP hydrolysis activity"/>
    <property type="evidence" value="ECO:0007669"/>
    <property type="project" value="InterPro"/>
</dbReference>
<evidence type="ECO:0000256" key="4">
    <source>
        <dbReference type="ARBA" id="ARBA00023186"/>
    </source>
</evidence>
<evidence type="ECO:0000313" key="7">
    <source>
        <dbReference type="Proteomes" id="UP000436088"/>
    </source>
</evidence>
<dbReference type="Gene3D" id="1.10.560.10">
    <property type="entry name" value="GroEL-like equatorial domain"/>
    <property type="match status" value="2"/>
</dbReference>
<evidence type="ECO:0000256" key="1">
    <source>
        <dbReference type="ARBA" id="ARBA00008020"/>
    </source>
</evidence>
<dbReference type="EMBL" id="VEPZ02000459">
    <property type="protein sequence ID" value="KAE8724536.1"/>
    <property type="molecule type" value="Genomic_DNA"/>
</dbReference>
<keyword evidence="2 5" id="KW-0547">Nucleotide-binding</keyword>
<protein>
    <submittedName>
        <fullName evidence="6">T-complex protein 1 subunit epsilon</fullName>
    </submittedName>
</protein>
<dbReference type="AlphaFoldDB" id="A0A6A3C6Y9"/>
<dbReference type="InterPro" id="IPR027413">
    <property type="entry name" value="GROEL-like_equatorial_sf"/>
</dbReference>
<dbReference type="SUPFAM" id="SSF48592">
    <property type="entry name" value="GroEL equatorial domain-like"/>
    <property type="match status" value="1"/>
</dbReference>
<gene>
    <name evidence="6" type="ORF">F3Y22_tig00010263pilonHSYRG00041</name>
</gene>
<dbReference type="InterPro" id="IPR017998">
    <property type="entry name" value="Chaperone_TCP-1"/>
</dbReference>
<evidence type="ECO:0000256" key="2">
    <source>
        <dbReference type="ARBA" id="ARBA00022741"/>
    </source>
</evidence>
<dbReference type="Proteomes" id="UP000436088">
    <property type="component" value="Unassembled WGS sequence"/>
</dbReference>
<comment type="similarity">
    <text evidence="1 5">Belongs to the TCP-1 chaperonin family.</text>
</comment>
<dbReference type="PRINTS" id="PR00304">
    <property type="entry name" value="TCOMPLEXTCP1"/>
</dbReference>
<evidence type="ECO:0000313" key="6">
    <source>
        <dbReference type="EMBL" id="KAE8724536.1"/>
    </source>
</evidence>
<dbReference type="FunFam" id="1.10.560.10:FF:000049">
    <property type="entry name" value="T-complex protein 1 subunitTheta, putative"/>
    <property type="match status" value="1"/>
</dbReference>
<organism evidence="6 7">
    <name type="scientific">Hibiscus syriacus</name>
    <name type="common">Rose of Sharon</name>
    <dbReference type="NCBI Taxonomy" id="106335"/>
    <lineage>
        <taxon>Eukaryota</taxon>
        <taxon>Viridiplantae</taxon>
        <taxon>Streptophyta</taxon>
        <taxon>Embryophyta</taxon>
        <taxon>Tracheophyta</taxon>
        <taxon>Spermatophyta</taxon>
        <taxon>Magnoliopsida</taxon>
        <taxon>eudicotyledons</taxon>
        <taxon>Gunneridae</taxon>
        <taxon>Pentapetalae</taxon>
        <taxon>rosids</taxon>
        <taxon>malvids</taxon>
        <taxon>Malvales</taxon>
        <taxon>Malvaceae</taxon>
        <taxon>Malvoideae</taxon>
        <taxon>Hibiscus</taxon>
    </lineage>
</organism>
<dbReference type="Pfam" id="PF00118">
    <property type="entry name" value="Cpn60_TCP1"/>
    <property type="match status" value="2"/>
</dbReference>
<evidence type="ECO:0000256" key="3">
    <source>
        <dbReference type="ARBA" id="ARBA00022840"/>
    </source>
</evidence>
<dbReference type="PROSITE" id="PS00995">
    <property type="entry name" value="TCP1_3"/>
    <property type="match status" value="1"/>
</dbReference>
<dbReference type="GO" id="GO:0051082">
    <property type="term" value="F:unfolded protein binding"/>
    <property type="evidence" value="ECO:0007669"/>
    <property type="project" value="InterPro"/>
</dbReference>
<proteinExistence type="inferred from homology"/>
<accession>A0A6A3C6Y9</accession>
<reference evidence="6" key="1">
    <citation type="submission" date="2019-09" db="EMBL/GenBank/DDBJ databases">
        <title>Draft genome information of white flower Hibiscus syriacus.</title>
        <authorList>
            <person name="Kim Y.-M."/>
        </authorList>
    </citation>
    <scope>NUCLEOTIDE SEQUENCE [LARGE SCALE GENOMIC DNA]</scope>
    <source>
        <strain evidence="6">YM2019G1</strain>
    </source>
</reference>